<dbReference type="CDD" id="cd17253">
    <property type="entry name" value="RMtype1_S_Eco933I-TRD2-CR2_like"/>
    <property type="match status" value="1"/>
</dbReference>
<keyword evidence="3" id="KW-0238">DNA-binding</keyword>
<sequence length="178" mass="21019">MPFEIPQNWSWCYLEDIATDDLGKTLDKVKNRGEYYPYLRSVNVRWGEISLDDLKEMRFEDKEINQYSIKKGDLLICEGGEAGRCAVWNNKENVLFQNAIHRVRFYNNINPYFYMYVLWLYNDLQILEEHSKGVTIKHLTKSSLNMIPLPLPPLREQKKIVDAFESICGNIHIIIDEL</sequence>
<evidence type="ECO:0000313" key="5">
    <source>
        <dbReference type="EMBL" id="MPM97250.1"/>
    </source>
</evidence>
<evidence type="ECO:0000256" key="1">
    <source>
        <dbReference type="ARBA" id="ARBA00010923"/>
    </source>
</evidence>
<comment type="caution">
    <text evidence="5">The sequence shown here is derived from an EMBL/GenBank/DDBJ whole genome shotgun (WGS) entry which is preliminary data.</text>
</comment>
<dbReference type="InterPro" id="IPR044946">
    <property type="entry name" value="Restrct_endonuc_typeI_TRD_sf"/>
</dbReference>
<dbReference type="GO" id="GO:0003677">
    <property type="term" value="F:DNA binding"/>
    <property type="evidence" value="ECO:0007669"/>
    <property type="project" value="UniProtKB-KW"/>
</dbReference>
<dbReference type="PANTHER" id="PTHR30408:SF13">
    <property type="entry name" value="TYPE I RESTRICTION ENZYME HINDI SPECIFICITY SUBUNIT"/>
    <property type="match status" value="1"/>
</dbReference>
<dbReference type="GO" id="GO:0009307">
    <property type="term" value="P:DNA restriction-modification system"/>
    <property type="evidence" value="ECO:0007669"/>
    <property type="project" value="UniProtKB-KW"/>
</dbReference>
<dbReference type="InterPro" id="IPR052021">
    <property type="entry name" value="Type-I_RS_S_subunit"/>
</dbReference>
<gene>
    <name evidence="5" type="ORF">SDC9_144423</name>
</gene>
<evidence type="ECO:0000256" key="3">
    <source>
        <dbReference type="ARBA" id="ARBA00023125"/>
    </source>
</evidence>
<dbReference type="Gene3D" id="3.90.220.20">
    <property type="entry name" value="DNA methylase specificity domains"/>
    <property type="match status" value="1"/>
</dbReference>
<accession>A0A645E628</accession>
<protein>
    <recommendedName>
        <fullName evidence="4">Type I restriction modification DNA specificity domain-containing protein</fullName>
    </recommendedName>
</protein>
<proteinExistence type="inferred from homology"/>
<evidence type="ECO:0000259" key="4">
    <source>
        <dbReference type="Pfam" id="PF01420"/>
    </source>
</evidence>
<name>A0A645E628_9ZZZZ</name>
<feature type="domain" description="Type I restriction modification DNA specificity" evidence="4">
    <location>
        <begin position="6"/>
        <end position="169"/>
    </location>
</feature>
<evidence type="ECO:0000256" key="2">
    <source>
        <dbReference type="ARBA" id="ARBA00022747"/>
    </source>
</evidence>
<dbReference type="AlphaFoldDB" id="A0A645E628"/>
<keyword evidence="2" id="KW-0680">Restriction system</keyword>
<reference evidence="5" key="1">
    <citation type="submission" date="2019-08" db="EMBL/GenBank/DDBJ databases">
        <authorList>
            <person name="Kucharzyk K."/>
            <person name="Murdoch R.W."/>
            <person name="Higgins S."/>
            <person name="Loffler F."/>
        </authorList>
    </citation>
    <scope>NUCLEOTIDE SEQUENCE</scope>
</reference>
<dbReference type="InterPro" id="IPR000055">
    <property type="entry name" value="Restrct_endonuc_typeI_TRD"/>
</dbReference>
<dbReference type="PANTHER" id="PTHR30408">
    <property type="entry name" value="TYPE-1 RESTRICTION ENZYME ECOKI SPECIFICITY PROTEIN"/>
    <property type="match status" value="1"/>
</dbReference>
<organism evidence="5">
    <name type="scientific">bioreactor metagenome</name>
    <dbReference type="NCBI Taxonomy" id="1076179"/>
    <lineage>
        <taxon>unclassified sequences</taxon>
        <taxon>metagenomes</taxon>
        <taxon>ecological metagenomes</taxon>
    </lineage>
</organism>
<dbReference type="Pfam" id="PF01420">
    <property type="entry name" value="Methylase_S"/>
    <property type="match status" value="1"/>
</dbReference>
<comment type="similarity">
    <text evidence="1">Belongs to the type-I restriction system S methylase family.</text>
</comment>
<dbReference type="EMBL" id="VSSQ01043552">
    <property type="protein sequence ID" value="MPM97250.1"/>
    <property type="molecule type" value="Genomic_DNA"/>
</dbReference>
<dbReference type="SUPFAM" id="SSF116734">
    <property type="entry name" value="DNA methylase specificity domain"/>
    <property type="match status" value="1"/>
</dbReference>